<sequence>MTRNSQTGASLCAFCGYEHLPATAPVCTPSPYDRRSADKSILQLHRYCTGTNIGIESAFTSPAGEKSYSPEDRDLDGIASLYVPLFAEDLNVYFRERYLSLKPGGMLMILCPVKSRLKAPAPLPGQKHVFGRRSLFYLLERHGFKLHWKDRFRRDPLCLVAKKM</sequence>
<name>A0A501PH43_9PROT</name>
<gene>
    <name evidence="1" type="ORF">FIV46_09825</name>
</gene>
<protein>
    <recommendedName>
        <fullName evidence="3">Class I SAM-dependent methyltransferase</fullName>
    </recommendedName>
</protein>
<dbReference type="InterPro" id="IPR029063">
    <property type="entry name" value="SAM-dependent_MTases_sf"/>
</dbReference>
<evidence type="ECO:0000313" key="2">
    <source>
        <dbReference type="Proteomes" id="UP000319148"/>
    </source>
</evidence>
<proteinExistence type="predicted"/>
<organism evidence="1 2">
    <name type="scientific">Emcibacter nanhaiensis</name>
    <dbReference type="NCBI Taxonomy" id="1505037"/>
    <lineage>
        <taxon>Bacteria</taxon>
        <taxon>Pseudomonadati</taxon>
        <taxon>Pseudomonadota</taxon>
        <taxon>Alphaproteobacteria</taxon>
        <taxon>Emcibacterales</taxon>
        <taxon>Emcibacteraceae</taxon>
        <taxon>Emcibacter</taxon>
    </lineage>
</organism>
<evidence type="ECO:0008006" key="3">
    <source>
        <dbReference type="Google" id="ProtNLM"/>
    </source>
</evidence>
<dbReference type="Gene3D" id="3.40.50.150">
    <property type="entry name" value="Vaccinia Virus protein VP39"/>
    <property type="match status" value="1"/>
</dbReference>
<dbReference type="OrthoDB" id="3182597at2"/>
<dbReference type="RefSeq" id="WP_139940752.1">
    <property type="nucleotide sequence ID" value="NZ_JBHSYP010000006.1"/>
</dbReference>
<dbReference type="AlphaFoldDB" id="A0A501PH43"/>
<keyword evidence="2" id="KW-1185">Reference proteome</keyword>
<reference evidence="2" key="1">
    <citation type="submission" date="2019-06" db="EMBL/GenBank/DDBJ databases">
        <title>The complete genome of Emcibacter congregatus ZYLT.</title>
        <authorList>
            <person name="Zhao Z."/>
        </authorList>
    </citation>
    <scope>NUCLEOTIDE SEQUENCE [LARGE SCALE GENOMIC DNA]</scope>
    <source>
        <strain evidence="2">MCCC 1A06723</strain>
    </source>
</reference>
<dbReference type="Proteomes" id="UP000319148">
    <property type="component" value="Unassembled WGS sequence"/>
</dbReference>
<comment type="caution">
    <text evidence="1">The sequence shown here is derived from an EMBL/GenBank/DDBJ whole genome shotgun (WGS) entry which is preliminary data.</text>
</comment>
<accession>A0A501PH43</accession>
<evidence type="ECO:0000313" key="1">
    <source>
        <dbReference type="EMBL" id="TPD59780.1"/>
    </source>
</evidence>
<dbReference type="SUPFAM" id="SSF53335">
    <property type="entry name" value="S-adenosyl-L-methionine-dependent methyltransferases"/>
    <property type="match status" value="1"/>
</dbReference>
<dbReference type="EMBL" id="VFIY01000010">
    <property type="protein sequence ID" value="TPD59780.1"/>
    <property type="molecule type" value="Genomic_DNA"/>
</dbReference>